<dbReference type="Gene3D" id="3.30.70.330">
    <property type="match status" value="2"/>
</dbReference>
<dbReference type="Pfam" id="PF16367">
    <property type="entry name" value="RRM_7"/>
    <property type="match status" value="1"/>
</dbReference>
<dbReference type="SMART" id="SM00360">
    <property type="entry name" value="RRM"/>
    <property type="match status" value="2"/>
</dbReference>
<dbReference type="PANTHER" id="PTHR12566">
    <property type="entry name" value="CYTOPLASMIC POLYADENYLATION ELEMENT BINDING PROTEIN CPEB"/>
    <property type="match status" value="1"/>
</dbReference>
<dbReference type="GO" id="GO:0005634">
    <property type="term" value="C:nucleus"/>
    <property type="evidence" value="ECO:0007669"/>
    <property type="project" value="TreeGrafter"/>
</dbReference>
<feature type="domain" description="RRM" evidence="5">
    <location>
        <begin position="267"/>
        <end position="355"/>
    </location>
</feature>
<dbReference type="CDD" id="cd19757">
    <property type="entry name" value="Bbox1"/>
    <property type="match status" value="1"/>
</dbReference>
<dbReference type="CDD" id="cd12723">
    <property type="entry name" value="RRM1_CPEB1"/>
    <property type="match status" value="1"/>
</dbReference>
<dbReference type="InterPro" id="IPR000504">
    <property type="entry name" value="RRM_dom"/>
</dbReference>
<dbReference type="InterPro" id="IPR034819">
    <property type="entry name" value="CPEB"/>
</dbReference>
<dbReference type="GO" id="GO:0008135">
    <property type="term" value="F:translation factor activity, RNA binding"/>
    <property type="evidence" value="ECO:0007669"/>
    <property type="project" value="TreeGrafter"/>
</dbReference>
<dbReference type="PROSITE" id="PS50102">
    <property type="entry name" value="RRM"/>
    <property type="match status" value="1"/>
</dbReference>
<feature type="region of interest" description="Disordered" evidence="4">
    <location>
        <begin position="571"/>
        <end position="631"/>
    </location>
</feature>
<evidence type="ECO:0000256" key="3">
    <source>
        <dbReference type="PROSITE-ProRule" id="PRU00176"/>
    </source>
</evidence>
<dbReference type="FunFam" id="3.30.70.330:FF:000483">
    <property type="entry name" value="Cytoplasmic polyadenylation element-binding protein 2"/>
    <property type="match status" value="1"/>
</dbReference>
<evidence type="ECO:0000256" key="2">
    <source>
        <dbReference type="ARBA" id="ARBA00070027"/>
    </source>
</evidence>
<sequence length="702" mass="78697">MDENSNYLEPKLHQNEVVIEPVETVENVTDFVKNETLASSELVLSAVTPHEENQKIIPEKRDVMSFLMRYNNKDISQDSEVLEESKQTKEKHVKIGFDKMSLQEQTKFMQELKQLTVINNTDSKGPEDIKKELEDSTRKKDQSKTKNVIDVLFSRNSRKFSYPKTDKSKSLGSSPNKENGDLKAAITKLDSQDKTKYVLAMAQEYERKMAAAAANNVAVVKPFKKSPSQLQPLQVSTVSLPATSLDSPSAWEGELPPREYNNPTFSRKIFVGGVPWDITETALKSSFSEFGSCTVEWPGQEARYARATTVPKGKVTGYVYMIFEDEKAVAALLRECSQEIGGAGEWYFKIRAQRTKSTEIRQVQIIPWVTCDSEYLRDMEVFVGALHGMMTAQVLHSIMENMFGEVECVMLDTDKYKYPIGSGRVTFQSHKAYFNAIDVGFLEVRTSKFKKRVQIDPFLEESTCMQCNGQIAKFFCRARICFKYYCELCWAADHHSGPNKAHLPVFVPTSVLKSASPVNSKHSTSANASPVKYGPCGDDFSLGQSPMAPSTGSQFYGYMPTMQQPIMPPMGRISPAMSPQTRNSVSSASGFSASSSSPRPDLYPHSFGPYNGSMSPPEKSHRTFSGSSKSDIMSPGASPFFGSYPPSHYPTTSYCGGYYYPYSGQPSFYFDYGKNFSTRQSYAQNSQNFVYCEPNQQPYAPY</sequence>
<dbReference type="AlphaFoldDB" id="A0A8S1HP48"/>
<feature type="compositionally biased region" description="Basic and acidic residues" evidence="4">
    <location>
        <begin position="124"/>
        <end position="141"/>
    </location>
</feature>
<accession>A0A8S1HP48</accession>
<dbReference type="GO" id="GO:0043005">
    <property type="term" value="C:neuron projection"/>
    <property type="evidence" value="ECO:0007669"/>
    <property type="project" value="TreeGrafter"/>
</dbReference>
<dbReference type="GO" id="GO:0000900">
    <property type="term" value="F:mRNA regulatory element binding translation repressor activity"/>
    <property type="evidence" value="ECO:0007669"/>
    <property type="project" value="TreeGrafter"/>
</dbReference>
<dbReference type="GO" id="GO:0043022">
    <property type="term" value="F:ribosome binding"/>
    <property type="evidence" value="ECO:0007669"/>
    <property type="project" value="TreeGrafter"/>
</dbReference>
<dbReference type="OrthoDB" id="10033548at2759"/>
<evidence type="ECO:0000259" key="5">
    <source>
        <dbReference type="PROSITE" id="PS50102"/>
    </source>
</evidence>
<dbReference type="Pfam" id="PF16366">
    <property type="entry name" value="CEBP_ZZ"/>
    <property type="match status" value="1"/>
</dbReference>
<dbReference type="GO" id="GO:0005737">
    <property type="term" value="C:cytoplasm"/>
    <property type="evidence" value="ECO:0007669"/>
    <property type="project" value="TreeGrafter"/>
</dbReference>
<dbReference type="EMBL" id="CAJGYM010000103">
    <property type="protein sequence ID" value="CAD6197754.1"/>
    <property type="molecule type" value="Genomic_DNA"/>
</dbReference>
<keyword evidence="1 3" id="KW-0694">RNA-binding</keyword>
<dbReference type="InterPro" id="IPR035979">
    <property type="entry name" value="RBD_domain_sf"/>
</dbReference>
<dbReference type="PANTHER" id="PTHR12566:SF9">
    <property type="entry name" value="CYTOPLASMIC POLYADENYLATION ELEMENT-BINDING PROTEIN 1"/>
    <property type="match status" value="1"/>
</dbReference>
<dbReference type="InterPro" id="IPR038446">
    <property type="entry name" value="CEBP_ZZ_sf"/>
</dbReference>
<reference evidence="6" key="1">
    <citation type="submission" date="2020-10" db="EMBL/GenBank/DDBJ databases">
        <authorList>
            <person name="Kikuchi T."/>
        </authorList>
    </citation>
    <scope>NUCLEOTIDE SEQUENCE</scope>
    <source>
        <strain evidence="6">NKZ352</strain>
    </source>
</reference>
<organism evidence="6 7">
    <name type="scientific">Caenorhabditis auriculariae</name>
    <dbReference type="NCBI Taxonomy" id="2777116"/>
    <lineage>
        <taxon>Eukaryota</taxon>
        <taxon>Metazoa</taxon>
        <taxon>Ecdysozoa</taxon>
        <taxon>Nematoda</taxon>
        <taxon>Chromadorea</taxon>
        <taxon>Rhabditida</taxon>
        <taxon>Rhabditina</taxon>
        <taxon>Rhabditomorpha</taxon>
        <taxon>Rhabditoidea</taxon>
        <taxon>Rhabditidae</taxon>
        <taxon>Peloderinae</taxon>
        <taxon>Caenorhabditis</taxon>
    </lineage>
</organism>
<dbReference type="SUPFAM" id="SSF54928">
    <property type="entry name" value="RNA-binding domain, RBD"/>
    <property type="match status" value="1"/>
</dbReference>
<evidence type="ECO:0000256" key="1">
    <source>
        <dbReference type="ARBA" id="ARBA00022884"/>
    </source>
</evidence>
<dbReference type="InterPro" id="IPR012677">
    <property type="entry name" value="Nucleotide-bd_a/b_plait_sf"/>
</dbReference>
<dbReference type="Gene3D" id="4.10.640.40">
    <property type="entry name" value="Cytoplasmic polyadenylation element-binding protein, ZZ domain"/>
    <property type="match status" value="1"/>
</dbReference>
<keyword evidence="7" id="KW-1185">Reference proteome</keyword>
<dbReference type="InterPro" id="IPR032296">
    <property type="entry name" value="CEBP_ZZ"/>
</dbReference>
<dbReference type="GO" id="GO:2000766">
    <property type="term" value="P:negative regulation of cytoplasmic translation"/>
    <property type="evidence" value="ECO:0007669"/>
    <property type="project" value="TreeGrafter"/>
</dbReference>
<proteinExistence type="predicted"/>
<name>A0A8S1HP48_9PELO</name>
<evidence type="ECO:0000313" key="7">
    <source>
        <dbReference type="Proteomes" id="UP000835052"/>
    </source>
</evidence>
<evidence type="ECO:0000256" key="4">
    <source>
        <dbReference type="SAM" id="MobiDB-lite"/>
    </source>
</evidence>
<feature type="compositionally biased region" description="Low complexity" evidence="4">
    <location>
        <begin position="584"/>
        <end position="597"/>
    </location>
</feature>
<comment type="caution">
    <text evidence="6">The sequence shown here is derived from an EMBL/GenBank/DDBJ whole genome shotgun (WGS) entry which is preliminary data.</text>
</comment>
<dbReference type="GO" id="GO:0045202">
    <property type="term" value="C:synapse"/>
    <property type="evidence" value="ECO:0007669"/>
    <property type="project" value="TreeGrafter"/>
</dbReference>
<feature type="region of interest" description="Disordered" evidence="4">
    <location>
        <begin position="119"/>
        <end position="141"/>
    </location>
</feature>
<feature type="region of interest" description="Disordered" evidence="4">
    <location>
        <begin position="161"/>
        <end position="180"/>
    </location>
</feature>
<evidence type="ECO:0000313" key="6">
    <source>
        <dbReference type="EMBL" id="CAD6197754.1"/>
    </source>
</evidence>
<dbReference type="GO" id="GO:0003730">
    <property type="term" value="F:mRNA 3'-UTR binding"/>
    <property type="evidence" value="ECO:0007669"/>
    <property type="project" value="InterPro"/>
</dbReference>
<dbReference type="Proteomes" id="UP000835052">
    <property type="component" value="Unassembled WGS sequence"/>
</dbReference>
<dbReference type="FunFam" id="3.30.70.330:FF:000677">
    <property type="entry name" value="Cytoplasmic polyadenylation element-binding protein 3"/>
    <property type="match status" value="1"/>
</dbReference>
<gene>
    <name evidence="6" type="ORF">CAUJ_LOCUS13663</name>
</gene>
<dbReference type="InterPro" id="IPR034977">
    <property type="entry name" value="CPEB1_RRM1"/>
</dbReference>
<protein>
    <recommendedName>
        <fullName evidence="2">Cytoplasmic polyadenylation element-binding protein 3</fullName>
    </recommendedName>
</protein>